<dbReference type="GeneTree" id="ENSGT00940000154817"/>
<keyword evidence="8" id="KW-0132">Cell division</keyword>
<feature type="compositionally biased region" description="Low complexity" evidence="18">
    <location>
        <begin position="253"/>
        <end position="267"/>
    </location>
</feature>
<dbReference type="GO" id="GO:0051301">
    <property type="term" value="P:cell division"/>
    <property type="evidence" value="ECO:0007669"/>
    <property type="project" value="UniProtKB-KW"/>
</dbReference>
<dbReference type="Pfam" id="PF21040">
    <property type="entry name" value="CEP104-like_TOG"/>
    <property type="match status" value="1"/>
</dbReference>
<keyword evidence="6" id="KW-0158">Chromosome</keyword>
<keyword evidence="21" id="KW-1185">Reference proteome</keyword>
<keyword evidence="11" id="KW-0498">Mitosis</keyword>
<feature type="domain" description="TOG" evidence="19">
    <location>
        <begin position="319"/>
        <end position="551"/>
    </location>
</feature>
<evidence type="ECO:0000256" key="7">
    <source>
        <dbReference type="ARBA" id="ARBA00022490"/>
    </source>
</evidence>
<dbReference type="GO" id="GO:0000776">
    <property type="term" value="C:kinetochore"/>
    <property type="evidence" value="ECO:0007669"/>
    <property type="project" value="UniProtKB-KW"/>
</dbReference>
<dbReference type="FunFam" id="1.25.10.10:FF:000031">
    <property type="entry name" value="CLIP-associating protein 1 isoform 2"/>
    <property type="match status" value="1"/>
</dbReference>
<dbReference type="PANTHER" id="PTHR21567:SF28">
    <property type="entry name" value="CLIP-ASSOCIATING PROTEIN 1"/>
    <property type="match status" value="1"/>
</dbReference>
<evidence type="ECO:0000256" key="3">
    <source>
        <dbReference type="ARBA" id="ARBA00004601"/>
    </source>
</evidence>
<evidence type="ECO:0000256" key="11">
    <source>
        <dbReference type="ARBA" id="ARBA00022776"/>
    </source>
</evidence>
<feature type="repeat" description="HEAT" evidence="17">
    <location>
        <begin position="168"/>
        <end position="206"/>
    </location>
</feature>
<evidence type="ECO:0000256" key="4">
    <source>
        <dbReference type="ARBA" id="ARBA00004629"/>
    </source>
</evidence>
<evidence type="ECO:0000256" key="1">
    <source>
        <dbReference type="ARBA" id="ARBA00004186"/>
    </source>
</evidence>
<proteinExistence type="inferred from homology"/>
<evidence type="ECO:0000256" key="10">
    <source>
        <dbReference type="ARBA" id="ARBA00022737"/>
    </source>
</evidence>
<dbReference type="InterPro" id="IPR011989">
    <property type="entry name" value="ARM-like"/>
</dbReference>
<evidence type="ECO:0000256" key="15">
    <source>
        <dbReference type="ARBA" id="ARBA00023306"/>
    </source>
</evidence>
<feature type="compositionally biased region" description="Polar residues" evidence="18">
    <location>
        <begin position="716"/>
        <end position="725"/>
    </location>
</feature>
<feature type="region of interest" description="Disordered" evidence="18">
    <location>
        <begin position="1000"/>
        <end position="1028"/>
    </location>
</feature>
<feature type="compositionally biased region" description="Polar residues" evidence="18">
    <location>
        <begin position="571"/>
        <end position="597"/>
    </location>
</feature>
<dbReference type="GO" id="GO:0005813">
    <property type="term" value="C:centrosome"/>
    <property type="evidence" value="ECO:0007669"/>
    <property type="project" value="UniProtKB-SubCell"/>
</dbReference>
<keyword evidence="7" id="KW-0963">Cytoplasm</keyword>
<reference evidence="20" key="3">
    <citation type="submission" date="2025-09" db="UniProtKB">
        <authorList>
            <consortium name="Ensembl"/>
        </authorList>
    </citation>
    <scope>IDENTIFICATION</scope>
</reference>
<evidence type="ECO:0000256" key="16">
    <source>
        <dbReference type="ARBA" id="ARBA00023328"/>
    </source>
</evidence>
<evidence type="ECO:0000256" key="12">
    <source>
        <dbReference type="ARBA" id="ARBA00022838"/>
    </source>
</evidence>
<evidence type="ECO:0000256" key="17">
    <source>
        <dbReference type="PROSITE-ProRule" id="PRU00103"/>
    </source>
</evidence>
<feature type="domain" description="TOG" evidence="19">
    <location>
        <begin position="1"/>
        <end position="232"/>
    </location>
</feature>
<dbReference type="Pfam" id="PF12348">
    <property type="entry name" value="CLASP_N"/>
    <property type="match status" value="1"/>
</dbReference>
<keyword evidence="12" id="KW-0995">Kinetochore</keyword>
<feature type="domain" description="TOG" evidence="19">
    <location>
        <begin position="813"/>
        <end position="1080"/>
    </location>
</feature>
<reference evidence="20 21" key="1">
    <citation type="submission" date="2019-11" db="EMBL/GenBank/DDBJ databases">
        <title>Strigops habroptila (kakapo) genome, bStrHab1, primary haplotype, v2.</title>
        <authorList>
            <person name="Jarvis E.D."/>
            <person name="Howard J."/>
            <person name="Rhie A."/>
            <person name="Phillippy A."/>
            <person name="Korlach J."/>
            <person name="Digby A."/>
            <person name="Iorns D."/>
            <person name="Eason D."/>
            <person name="Robertson B."/>
            <person name="Raemaekers T."/>
            <person name="Howe K."/>
            <person name="Lewin H."/>
            <person name="Damas J."/>
            <person name="Hastie A."/>
            <person name="Tracey A."/>
            <person name="Chow W."/>
            <person name="Fedrigo O."/>
        </authorList>
    </citation>
    <scope>NUCLEOTIDE SEQUENCE [LARGE SCALE GENOMIC DNA]</scope>
</reference>
<dbReference type="GO" id="GO:0040001">
    <property type="term" value="P:establishment of mitotic spindle localization"/>
    <property type="evidence" value="ECO:0007669"/>
    <property type="project" value="TreeGrafter"/>
</dbReference>
<dbReference type="FunFam" id="1.25.10.10:FF:000006">
    <property type="entry name" value="CLIP-associating protein 1 isoform 2"/>
    <property type="match status" value="1"/>
</dbReference>
<dbReference type="InterPro" id="IPR034085">
    <property type="entry name" value="TOG"/>
</dbReference>
<keyword evidence="13" id="KW-0333">Golgi apparatus</keyword>
<gene>
    <name evidence="20" type="primary">CLASP1</name>
</gene>
<dbReference type="InterPro" id="IPR021133">
    <property type="entry name" value="HEAT_type_2"/>
</dbReference>
<evidence type="ECO:0000256" key="6">
    <source>
        <dbReference type="ARBA" id="ARBA00022454"/>
    </source>
</evidence>
<feature type="region of interest" description="Disordered" evidence="18">
    <location>
        <begin position="234"/>
        <end position="292"/>
    </location>
</feature>
<evidence type="ECO:0000313" key="21">
    <source>
        <dbReference type="Proteomes" id="UP000472266"/>
    </source>
</evidence>
<feature type="compositionally biased region" description="Low complexity" evidence="18">
    <location>
        <begin position="606"/>
        <end position="621"/>
    </location>
</feature>
<dbReference type="InterPro" id="IPR016024">
    <property type="entry name" value="ARM-type_fold"/>
</dbReference>
<evidence type="ECO:0000256" key="5">
    <source>
        <dbReference type="ARBA" id="ARBA00009549"/>
    </source>
</evidence>
<feature type="compositionally biased region" description="Polar residues" evidence="18">
    <location>
        <begin position="645"/>
        <end position="657"/>
    </location>
</feature>
<evidence type="ECO:0000256" key="14">
    <source>
        <dbReference type="ARBA" id="ARBA00023212"/>
    </source>
</evidence>
<feature type="region of interest" description="Disordered" evidence="18">
    <location>
        <begin position="543"/>
        <end position="739"/>
    </location>
</feature>
<evidence type="ECO:0000256" key="2">
    <source>
        <dbReference type="ARBA" id="ARBA00004300"/>
    </source>
</evidence>
<keyword evidence="15" id="KW-0131">Cell cycle</keyword>
<dbReference type="Pfam" id="PF21041">
    <property type="entry name" value="XMAP215_CLASP_TOG"/>
    <property type="match status" value="1"/>
</dbReference>
<dbReference type="Ensembl" id="ENSSHBT00005023329.1">
    <property type="protein sequence ID" value="ENSSHBP00005019527.1"/>
    <property type="gene ID" value="ENSSHBG00005014747.1"/>
</dbReference>
<dbReference type="GO" id="GO:0045180">
    <property type="term" value="C:basal cortex"/>
    <property type="evidence" value="ECO:0007669"/>
    <property type="project" value="TreeGrafter"/>
</dbReference>
<evidence type="ECO:0000313" key="20">
    <source>
        <dbReference type="Ensembl" id="ENSSHBP00005019527.1"/>
    </source>
</evidence>
<dbReference type="Pfam" id="PF23271">
    <property type="entry name" value="HEAT_GCN1"/>
    <property type="match status" value="1"/>
</dbReference>
<keyword evidence="10" id="KW-0677">Repeat</keyword>
<dbReference type="Gene3D" id="1.25.10.10">
    <property type="entry name" value="Leucine-rich Repeat Variant"/>
    <property type="match status" value="4"/>
</dbReference>
<dbReference type="GO" id="GO:0008017">
    <property type="term" value="F:microtubule binding"/>
    <property type="evidence" value="ECO:0007669"/>
    <property type="project" value="TreeGrafter"/>
</dbReference>
<dbReference type="PANTHER" id="PTHR21567">
    <property type="entry name" value="CLASP"/>
    <property type="match status" value="1"/>
</dbReference>
<sequence length="1466" mass="161568">MEPTMEYCLAQVLQKDVGKRLQVGQELIDYFSDKQKSSDLEHDQTMLDKMVDGLATSWVNSSNYKVVLLGIDIISALVSRLQDRFKAQIGTVLPSLLDRLGDSKDSVREQDQTLLLKIMEQAANPQYVWDRMLGGFKHKNFRTREGICLCLIATLNASGAQSLTLSKIVPHICNLLGDPNSQVRDAAINSLVEIYRHVGERVRADLSKKGLPQSRLNVIFTKFDEVQKSGNMIQSSSDKIFDDEDSVDGNRPSSASSSTSSKAPANSRRVGMGTTRRLGSAALGSKSSTAKEGAGAVDEEDFIKAFEDVPTVQIYSSRDLEESINKIREILSDDKHDWEQRVSALKKIRSLLLAGAAEYDNFFQHLRLLDGAFKLSAKDLRSQVVREACITLGHLSSVLGNKFDHGAEAIMPTIFNLIPNSAKVMATSGVVAVRLIIRHTHIPRLIPIITSNCTSKSVAVRRRCFEFLDLLLQEWQTHSLERHISVLAETIKKGIHDADSEARIEARKCYWGFHGHFSREAEHLYHTLESSYQKALQSHLKNSDSIVSLPQSDRSSSSSQESLNRPLSAKRSPTGSTTSRASTVSTKSVSTPGSLQRSRSDVDVNAAASAKSKVTSSGASTPFSSAAALPPGSYASLGRIRTRRQSSGSATSVTSMPADTRGRSRAKVVSQSQPGSRSSSPGKLLGSAYGGLSGGTSRVQPVPSSSEKRSKIPRSQGCSRETSPSRIGLDRFGLGQPGRMPASVNAMRVLSTSTDLEAAVADALLLGDSRSKKKPVRRRYEPYGMYSDDDANSDASSACSERSYGSRNGGIPHYLRQTEDVAEVLNHCASSNWSERKEGLIGLQNLLKSQRTLSRVELKRLCEIFTRMFADPHSKVFSMFLETLVDFIIIHKDDLQDWLFVLLTQLLKKMGADLLGSVQAKVQKALDVTRDSFPFDQQFNILMRFIVDQTQTPNLKVKVAILKYIESLARQMDPTDFVNSSETRLAVSRIITWTTEPKSSDVRKVSQGDQDLPARTTTASSGPGEGNLEEKCKQAAQIVLISLFELNTPEFTMLLGALPKTFQDGATKLLHNHLKNSSNTSVGSPSNTLGRTPSRHSSSRTSPLTSPTNCSHGGLSPSMLDYDTENLNSDEIYSSLRGVTEAIEKFSFRSQEDLNEPIKRDGKKDCDIVSRDGGLAVPTSDVRGSSDIVEGGRMALDNKTSLLNTQPPRAFSGPRAREYNPYPYADTINTYDKTALKEAVFDDDMDQLRDVPTDHSDLVADLLKELSNHNERVEERKGALLELLKITREDNLGVWEEHFKTILLLLLETLGDKDHSIRALALRVLREILRNQPARFKNYAELTIMKTLEAHKDSHKEVVRAAEEAASTLASSIHPEQCIKVLCPIIQTADYPINLAAIKMQTKVIERISKESLHQLLPDIIPGLLQGYDNTESSVRKASVFCLVAIYSVIGEELKPHLAQLTGSKV</sequence>
<dbReference type="FunFam" id="1.25.10.10:FF:000005">
    <property type="entry name" value="CLIP-associating protein 1 isoform 2"/>
    <property type="match status" value="1"/>
</dbReference>
<dbReference type="SUPFAM" id="SSF48371">
    <property type="entry name" value="ARM repeat"/>
    <property type="match status" value="2"/>
</dbReference>
<dbReference type="GO" id="GO:0005876">
    <property type="term" value="C:spindle microtubule"/>
    <property type="evidence" value="ECO:0007669"/>
    <property type="project" value="TreeGrafter"/>
</dbReference>
<accession>A0A672UYG2</accession>
<evidence type="ECO:0000256" key="8">
    <source>
        <dbReference type="ARBA" id="ARBA00022618"/>
    </source>
</evidence>
<dbReference type="GO" id="GO:0005881">
    <property type="term" value="C:cytoplasmic microtubule"/>
    <property type="evidence" value="ECO:0007669"/>
    <property type="project" value="TreeGrafter"/>
</dbReference>
<keyword evidence="16" id="KW-0137">Centromere</keyword>
<feature type="compositionally biased region" description="Low complexity" evidence="18">
    <location>
        <begin position="668"/>
        <end position="687"/>
    </location>
</feature>
<comment type="similarity">
    <text evidence="5">Belongs to the CLASP family.</text>
</comment>
<dbReference type="InterPro" id="IPR057546">
    <property type="entry name" value="HEAT_GCN1"/>
</dbReference>
<dbReference type="InterPro" id="IPR048491">
    <property type="entry name" value="XMAP215_CLASP_TOG"/>
</dbReference>
<feature type="domain" description="TOG" evidence="19">
    <location>
        <begin position="1244"/>
        <end position="1466"/>
    </location>
</feature>
<name>A0A672UYG2_STRHB</name>
<evidence type="ECO:0000256" key="13">
    <source>
        <dbReference type="ARBA" id="ARBA00023034"/>
    </source>
</evidence>
<dbReference type="SMART" id="SM01349">
    <property type="entry name" value="TOG"/>
    <property type="match status" value="4"/>
</dbReference>
<reference evidence="20" key="2">
    <citation type="submission" date="2025-08" db="UniProtKB">
        <authorList>
            <consortium name="Ensembl"/>
        </authorList>
    </citation>
    <scope>IDENTIFICATION</scope>
</reference>
<organism evidence="20 21">
    <name type="scientific">Strigops habroptila</name>
    <name type="common">Kakapo</name>
    <dbReference type="NCBI Taxonomy" id="2489341"/>
    <lineage>
        <taxon>Eukaryota</taxon>
        <taxon>Metazoa</taxon>
        <taxon>Chordata</taxon>
        <taxon>Craniata</taxon>
        <taxon>Vertebrata</taxon>
        <taxon>Euteleostomi</taxon>
        <taxon>Archelosauria</taxon>
        <taxon>Archosauria</taxon>
        <taxon>Dinosauria</taxon>
        <taxon>Saurischia</taxon>
        <taxon>Theropoda</taxon>
        <taxon>Coelurosauria</taxon>
        <taxon>Aves</taxon>
        <taxon>Neognathae</taxon>
        <taxon>Neoaves</taxon>
        <taxon>Telluraves</taxon>
        <taxon>Australaves</taxon>
        <taxon>Psittaciformes</taxon>
        <taxon>Psittacidae</taxon>
        <taxon>Strigops</taxon>
    </lineage>
</organism>
<dbReference type="GO" id="GO:0072686">
    <property type="term" value="C:mitotic spindle"/>
    <property type="evidence" value="ECO:0007669"/>
    <property type="project" value="TreeGrafter"/>
</dbReference>
<comment type="subcellular location">
    <subcellularLocation>
        <location evidence="4">Chromosome</location>
        <location evidence="4">Centromere</location>
        <location evidence="4">Kinetochore</location>
    </subcellularLocation>
    <subcellularLocation>
        <location evidence="2">Cytoplasm</location>
        <location evidence="2">Cytoskeleton</location>
        <location evidence="2">Microtubule organizing center</location>
        <location evidence="2">Centrosome</location>
    </subcellularLocation>
    <subcellularLocation>
        <location evidence="1">Cytoplasm</location>
        <location evidence="1">Cytoskeleton</location>
        <location evidence="1">Spindle</location>
    </subcellularLocation>
    <subcellularLocation>
        <location evidence="3">Golgi apparatus</location>
        <location evidence="3">trans-Golgi network</location>
    </subcellularLocation>
</comment>
<feature type="compositionally biased region" description="Low complexity" evidence="18">
    <location>
        <begin position="1099"/>
        <end position="1108"/>
    </location>
</feature>
<evidence type="ECO:0000256" key="9">
    <source>
        <dbReference type="ARBA" id="ARBA00022701"/>
    </source>
</evidence>
<dbReference type="InterPro" id="IPR024395">
    <property type="entry name" value="CLASP_N_dom"/>
</dbReference>
<protein>
    <submittedName>
        <fullName evidence="20">Cytoplasmic linker associated protein 1</fullName>
    </submittedName>
</protein>
<feature type="compositionally biased region" description="Polar residues" evidence="18">
    <location>
        <begin position="1075"/>
        <end position="1090"/>
    </location>
</feature>
<dbReference type="GO" id="GO:0090307">
    <property type="term" value="P:mitotic spindle assembly"/>
    <property type="evidence" value="ECO:0007669"/>
    <property type="project" value="TreeGrafter"/>
</dbReference>
<feature type="region of interest" description="Disordered" evidence="18">
    <location>
        <begin position="1074"/>
        <end position="1123"/>
    </location>
</feature>
<dbReference type="GO" id="GO:0043515">
    <property type="term" value="F:kinetochore binding"/>
    <property type="evidence" value="ECO:0007669"/>
    <property type="project" value="TreeGrafter"/>
</dbReference>
<feature type="region of interest" description="Disordered" evidence="18">
    <location>
        <begin position="783"/>
        <end position="804"/>
    </location>
</feature>
<keyword evidence="9" id="KW-0493">Microtubule</keyword>
<dbReference type="Proteomes" id="UP000472266">
    <property type="component" value="Chromosome 6"/>
</dbReference>
<keyword evidence="14" id="KW-0206">Cytoskeleton</keyword>
<dbReference type="PROSITE" id="PS50077">
    <property type="entry name" value="HEAT_REPEAT"/>
    <property type="match status" value="1"/>
</dbReference>
<dbReference type="GO" id="GO:0005794">
    <property type="term" value="C:Golgi apparatus"/>
    <property type="evidence" value="ECO:0007669"/>
    <property type="project" value="UniProtKB-SubCell"/>
</dbReference>
<feature type="compositionally biased region" description="Low complexity" evidence="18">
    <location>
        <begin position="548"/>
        <end position="567"/>
    </location>
</feature>
<evidence type="ECO:0000259" key="19">
    <source>
        <dbReference type="SMART" id="SM01349"/>
    </source>
</evidence>
<dbReference type="GO" id="GO:0007026">
    <property type="term" value="P:negative regulation of microtubule depolymerization"/>
    <property type="evidence" value="ECO:0007669"/>
    <property type="project" value="UniProtKB-ARBA"/>
</dbReference>
<evidence type="ECO:0000256" key="18">
    <source>
        <dbReference type="SAM" id="MobiDB-lite"/>
    </source>
</evidence>